<keyword evidence="1" id="KW-0547">Nucleotide-binding</keyword>
<evidence type="ECO:0000256" key="1">
    <source>
        <dbReference type="HAMAP-Rule" id="MF_00336"/>
    </source>
</evidence>
<feature type="binding site" evidence="1">
    <location>
        <position position="156"/>
    </location>
    <ligand>
        <name>Mg(2+)</name>
        <dbReference type="ChEBI" id="CHEBI:18420"/>
    </ligand>
</feature>
<dbReference type="Pfam" id="PF13500">
    <property type="entry name" value="AAA_26"/>
    <property type="match status" value="1"/>
</dbReference>
<comment type="catalytic activity">
    <reaction evidence="1">
        <text>(7R,8S)-7,8-diammoniononanoate + CO2 + ATP = (4R,5S)-dethiobiotin + ADP + phosphate + 3 H(+)</text>
        <dbReference type="Rhea" id="RHEA:15805"/>
        <dbReference type="ChEBI" id="CHEBI:15378"/>
        <dbReference type="ChEBI" id="CHEBI:16526"/>
        <dbReference type="ChEBI" id="CHEBI:30616"/>
        <dbReference type="ChEBI" id="CHEBI:43474"/>
        <dbReference type="ChEBI" id="CHEBI:149469"/>
        <dbReference type="ChEBI" id="CHEBI:149473"/>
        <dbReference type="ChEBI" id="CHEBI:456216"/>
        <dbReference type="EC" id="6.3.3.3"/>
    </reaction>
</comment>
<feature type="region of interest" description="Disordered" evidence="2">
    <location>
        <begin position="1"/>
        <end position="30"/>
    </location>
</feature>
<dbReference type="EMBL" id="BSFP01000025">
    <property type="protein sequence ID" value="GLL02583.1"/>
    <property type="molecule type" value="Genomic_DNA"/>
</dbReference>
<accession>A0A9W6KK01</accession>
<dbReference type="EC" id="6.3.3.3" evidence="1"/>
<comment type="pathway">
    <text evidence="1">Cofactor biosynthesis; biotin biosynthesis; biotin from 7,8-diaminononanoate: step 1/2.</text>
</comment>
<dbReference type="GO" id="GO:0000287">
    <property type="term" value="F:magnesium ion binding"/>
    <property type="evidence" value="ECO:0007669"/>
    <property type="project" value="UniProtKB-UniRule"/>
</dbReference>
<dbReference type="InterPro" id="IPR004472">
    <property type="entry name" value="DTB_synth_BioD"/>
</dbReference>
<keyword evidence="1" id="KW-0963">Cytoplasm</keyword>
<dbReference type="GO" id="GO:0004141">
    <property type="term" value="F:dethiobiotin synthase activity"/>
    <property type="evidence" value="ECO:0007669"/>
    <property type="project" value="UniProtKB-UniRule"/>
</dbReference>
<comment type="subunit">
    <text evidence="1">Homodimer.</text>
</comment>
<dbReference type="GO" id="GO:0005829">
    <property type="term" value="C:cytosol"/>
    <property type="evidence" value="ECO:0007669"/>
    <property type="project" value="TreeGrafter"/>
</dbReference>
<comment type="similarity">
    <text evidence="1">Belongs to the dethiobiotin synthetase family.</text>
</comment>
<evidence type="ECO:0000313" key="3">
    <source>
        <dbReference type="EMBL" id="GLL02583.1"/>
    </source>
</evidence>
<dbReference type="GO" id="GO:0005524">
    <property type="term" value="F:ATP binding"/>
    <property type="evidence" value="ECO:0007669"/>
    <property type="project" value="UniProtKB-UniRule"/>
</dbReference>
<sequence length="279" mass="28736">MSESQDSLFGLDADRDPGLDPGLDPGRGPGLGHELGFGFSEELAGPLAGPIVITGTDTGVGKTITTAAIAAAATAAGQSVAVVKPAQTGTAEGDEPDAVTVARLAEPALTRTLSEFPDALGPVAAARVAGEDPLTAVMAQLAIRSIGEEYDITLIEGAGGLLVPLGEGGWTILDLAAALRATVIVVARPGLGTLNHTALTLQALERREVPALVVFGSWPADPELVHRTNLHDLEADLAGAIPDGAGALDPDVFRRESLHWLDPRLHGRFDPVAFRSHSR</sequence>
<feature type="binding site" evidence="1">
    <location>
        <position position="97"/>
    </location>
    <ligand>
        <name>Mg(2+)</name>
        <dbReference type="ChEBI" id="CHEBI:18420"/>
    </ligand>
</feature>
<evidence type="ECO:0000313" key="4">
    <source>
        <dbReference type="Proteomes" id="UP001143480"/>
    </source>
</evidence>
<dbReference type="HAMAP" id="MF_00336">
    <property type="entry name" value="BioD"/>
    <property type="match status" value="1"/>
</dbReference>
<dbReference type="SUPFAM" id="SSF52540">
    <property type="entry name" value="P-loop containing nucleoside triphosphate hydrolases"/>
    <property type="match status" value="1"/>
</dbReference>
<proteinExistence type="inferred from homology"/>
<organism evidence="3 4">
    <name type="scientific">Dactylosporangium matsuzakiense</name>
    <dbReference type="NCBI Taxonomy" id="53360"/>
    <lineage>
        <taxon>Bacteria</taxon>
        <taxon>Bacillati</taxon>
        <taxon>Actinomycetota</taxon>
        <taxon>Actinomycetes</taxon>
        <taxon>Micromonosporales</taxon>
        <taxon>Micromonosporaceae</taxon>
        <taxon>Dactylosporangium</taxon>
    </lineage>
</organism>
<feature type="binding site" evidence="1">
    <location>
        <position position="88"/>
    </location>
    <ligand>
        <name>substrate</name>
    </ligand>
</feature>
<dbReference type="CDD" id="cd03109">
    <property type="entry name" value="DTBS"/>
    <property type="match status" value="1"/>
</dbReference>
<comment type="caution">
    <text evidence="1">Lacks conserved residue(s) required for the propagation of feature annotation.</text>
</comment>
<feature type="active site" evidence="1">
    <location>
        <position position="84"/>
    </location>
</feature>
<evidence type="ECO:0000256" key="2">
    <source>
        <dbReference type="SAM" id="MobiDB-lite"/>
    </source>
</evidence>
<dbReference type="GO" id="GO:0009102">
    <property type="term" value="P:biotin biosynthetic process"/>
    <property type="evidence" value="ECO:0007669"/>
    <property type="project" value="UniProtKB-UniRule"/>
</dbReference>
<protein>
    <recommendedName>
        <fullName evidence="1">ATP-dependent dethiobiotin synthetase BioD</fullName>
        <ecNumber evidence="1">6.3.3.3</ecNumber>
    </recommendedName>
    <alternativeName>
        <fullName evidence="1">DTB synthetase</fullName>
        <shortName evidence="1">DTBS</shortName>
    </alternativeName>
    <alternativeName>
        <fullName evidence="1">Dethiobiotin synthase</fullName>
    </alternativeName>
</protein>
<gene>
    <name evidence="1 3" type="primary">bioD</name>
    <name evidence="3" type="ORF">GCM10017581_043250</name>
</gene>
<feature type="binding site" evidence="1">
    <location>
        <begin position="156"/>
        <end position="159"/>
    </location>
    <ligand>
        <name>ATP</name>
        <dbReference type="ChEBI" id="CHEBI:30616"/>
    </ligand>
</feature>
<name>A0A9W6KK01_9ACTN</name>
<dbReference type="PANTHER" id="PTHR43210">
    <property type="entry name" value="DETHIOBIOTIN SYNTHETASE"/>
    <property type="match status" value="1"/>
</dbReference>
<reference evidence="3" key="2">
    <citation type="submission" date="2023-01" db="EMBL/GenBank/DDBJ databases">
        <authorList>
            <person name="Sun Q."/>
            <person name="Evtushenko L."/>
        </authorList>
    </citation>
    <scope>NUCLEOTIDE SEQUENCE</scope>
    <source>
        <strain evidence="3">VKM Ac-1321</strain>
    </source>
</reference>
<keyword evidence="1" id="KW-0067">ATP-binding</keyword>
<keyword evidence="1" id="KW-0460">Magnesium</keyword>
<dbReference type="PANTHER" id="PTHR43210:SF5">
    <property type="entry name" value="DETHIOBIOTIN SYNTHETASE"/>
    <property type="match status" value="1"/>
</dbReference>
<feature type="binding site" evidence="1">
    <location>
        <position position="97"/>
    </location>
    <ligand>
        <name>ATP</name>
        <dbReference type="ChEBI" id="CHEBI:30616"/>
    </ligand>
</feature>
<comment type="caution">
    <text evidence="3">The sequence shown here is derived from an EMBL/GenBank/DDBJ whole genome shotgun (WGS) entry which is preliminary data.</text>
</comment>
<dbReference type="AlphaFoldDB" id="A0A9W6KK01"/>
<comment type="subcellular location">
    <subcellularLocation>
        <location evidence="1">Cytoplasm</location>
    </subcellularLocation>
</comment>
<keyword evidence="1" id="KW-0436">Ligase</keyword>
<dbReference type="Proteomes" id="UP001143480">
    <property type="component" value="Unassembled WGS sequence"/>
</dbReference>
<comment type="function">
    <text evidence="1">Catalyzes a mechanistically unusual reaction, the ATP-dependent insertion of CO2 between the N7 and N8 nitrogen atoms of 7,8-diaminopelargonic acid (DAPA, also called 7,8-diammoniononanoate) to form a ureido ring.</text>
</comment>
<dbReference type="InterPro" id="IPR027417">
    <property type="entry name" value="P-loop_NTPase"/>
</dbReference>
<keyword evidence="1" id="KW-0479">Metal-binding</keyword>
<keyword evidence="1" id="KW-0093">Biotin biosynthesis</keyword>
<feature type="binding site" evidence="1">
    <location>
        <begin position="59"/>
        <end position="64"/>
    </location>
    <ligand>
        <name>ATP</name>
        <dbReference type="ChEBI" id="CHEBI:30616"/>
    </ligand>
</feature>
<keyword evidence="4" id="KW-1185">Reference proteome</keyword>
<dbReference type="Gene3D" id="3.40.50.300">
    <property type="entry name" value="P-loop containing nucleotide triphosphate hydrolases"/>
    <property type="match status" value="1"/>
</dbReference>
<reference evidence="3" key="1">
    <citation type="journal article" date="2014" name="Int. J. Syst. Evol. Microbiol.">
        <title>Complete genome sequence of Corynebacterium casei LMG S-19264T (=DSM 44701T), isolated from a smear-ripened cheese.</title>
        <authorList>
            <consortium name="US DOE Joint Genome Institute (JGI-PGF)"/>
            <person name="Walter F."/>
            <person name="Albersmeier A."/>
            <person name="Kalinowski J."/>
            <person name="Ruckert C."/>
        </authorList>
    </citation>
    <scope>NUCLEOTIDE SEQUENCE</scope>
    <source>
        <strain evidence="3">VKM Ac-1321</strain>
    </source>
</reference>
<feature type="binding site" evidence="1">
    <location>
        <position position="63"/>
    </location>
    <ligand>
        <name>Mg(2+)</name>
        <dbReference type="ChEBI" id="CHEBI:18420"/>
    </ligand>
</feature>
<comment type="cofactor">
    <cofactor evidence="1">
        <name>Mg(2+)</name>
        <dbReference type="ChEBI" id="CHEBI:18420"/>
    </cofactor>
</comment>
<dbReference type="NCBIfam" id="TIGR00347">
    <property type="entry name" value="bioD"/>
    <property type="match status" value="1"/>
</dbReference>
<feature type="binding site" evidence="1">
    <location>
        <begin position="242"/>
        <end position="244"/>
    </location>
    <ligand>
        <name>ATP</name>
        <dbReference type="ChEBI" id="CHEBI:30616"/>
    </ligand>
</feature>